<evidence type="ECO:0008006" key="4">
    <source>
        <dbReference type="Google" id="ProtNLM"/>
    </source>
</evidence>
<dbReference type="RefSeq" id="WP_185676563.1">
    <property type="nucleotide sequence ID" value="NZ_JACHVB010000044.1"/>
</dbReference>
<sequence>MPFFRTIVAALCLCSPLSSHALVNAGNPGGNTTAPTGLDGQPEDPGFANMFVVDGGTAVYLGEGWLLTANHVSAKWIELDGVRVPSEQVVDKVKRVKGADLKLIHLKEALDLPAVKIAAQPPEVGAEVIMIGAGRISEDKLTFWQVDQSTKPWAWTELPDAKGANMAGVLSKGGYQMAWGTNRISAVQGKWLVTDFSPPSSQATPFEAQAISQDSGGAMFAYTDEGWKLIGTMVTVGRLLPDQPGVVKPEKSNTLVVGSGVFGNLTMSLLLPPVRQEIIEITGLGL</sequence>
<dbReference type="SUPFAM" id="SSF50494">
    <property type="entry name" value="Trypsin-like serine proteases"/>
    <property type="match status" value="1"/>
</dbReference>
<evidence type="ECO:0000256" key="1">
    <source>
        <dbReference type="SAM" id="SignalP"/>
    </source>
</evidence>
<keyword evidence="1" id="KW-0732">Signal</keyword>
<accession>A0A842HHG1</accession>
<dbReference type="Proteomes" id="UP000546464">
    <property type="component" value="Unassembled WGS sequence"/>
</dbReference>
<feature type="chain" id="PRO_5032979032" description="Serine protease" evidence="1">
    <location>
        <begin position="22"/>
        <end position="286"/>
    </location>
</feature>
<keyword evidence="3" id="KW-1185">Reference proteome</keyword>
<name>A0A842HHG1_9BACT</name>
<feature type="signal peptide" evidence="1">
    <location>
        <begin position="1"/>
        <end position="21"/>
    </location>
</feature>
<dbReference type="AlphaFoldDB" id="A0A842HHG1"/>
<dbReference type="EMBL" id="JACHVB010000044">
    <property type="protein sequence ID" value="MBC2595610.1"/>
    <property type="molecule type" value="Genomic_DNA"/>
</dbReference>
<protein>
    <recommendedName>
        <fullName evidence="4">Serine protease</fullName>
    </recommendedName>
</protein>
<evidence type="ECO:0000313" key="3">
    <source>
        <dbReference type="Proteomes" id="UP000546464"/>
    </source>
</evidence>
<dbReference type="InterPro" id="IPR009003">
    <property type="entry name" value="Peptidase_S1_PA"/>
</dbReference>
<comment type="caution">
    <text evidence="2">The sequence shown here is derived from an EMBL/GenBank/DDBJ whole genome shotgun (WGS) entry which is preliminary data.</text>
</comment>
<reference evidence="2 3" key="1">
    <citation type="submission" date="2020-07" db="EMBL/GenBank/DDBJ databases">
        <authorList>
            <person name="Feng X."/>
        </authorList>
    </citation>
    <scope>NUCLEOTIDE SEQUENCE [LARGE SCALE GENOMIC DNA]</scope>
    <source>
        <strain evidence="2 3">JCM31066</strain>
    </source>
</reference>
<gene>
    <name evidence="2" type="ORF">H5P28_15185</name>
</gene>
<organism evidence="2 3">
    <name type="scientific">Ruficoccus amylovorans</name>
    <dbReference type="NCBI Taxonomy" id="1804625"/>
    <lineage>
        <taxon>Bacteria</taxon>
        <taxon>Pseudomonadati</taxon>
        <taxon>Verrucomicrobiota</taxon>
        <taxon>Opitutia</taxon>
        <taxon>Puniceicoccales</taxon>
        <taxon>Cerasicoccaceae</taxon>
        <taxon>Ruficoccus</taxon>
    </lineage>
</organism>
<evidence type="ECO:0000313" key="2">
    <source>
        <dbReference type="EMBL" id="MBC2595610.1"/>
    </source>
</evidence>
<proteinExistence type="predicted"/>